<dbReference type="OrthoDB" id="9789291at2"/>
<evidence type="ECO:0000256" key="1">
    <source>
        <dbReference type="ARBA" id="ARBA00005801"/>
    </source>
</evidence>
<gene>
    <name evidence="5" type="ORF">TSYNT_6366</name>
</gene>
<evidence type="ECO:0000313" key="6">
    <source>
        <dbReference type="Proteomes" id="UP000062160"/>
    </source>
</evidence>
<evidence type="ECO:0000313" key="5">
    <source>
        <dbReference type="EMBL" id="GAQ24981.1"/>
    </source>
</evidence>
<dbReference type="PANTHER" id="PTHR30487:SF0">
    <property type="entry name" value="PREPILIN LEADER PEPTIDASE_N-METHYLTRANSFERASE-RELATED"/>
    <property type="match status" value="1"/>
</dbReference>
<organism evidence="5">
    <name type="scientific">Tepidanaerobacter syntrophicus</name>
    <dbReference type="NCBI Taxonomy" id="224999"/>
    <lineage>
        <taxon>Bacteria</taxon>
        <taxon>Bacillati</taxon>
        <taxon>Bacillota</taxon>
        <taxon>Clostridia</taxon>
        <taxon>Thermosediminibacterales</taxon>
        <taxon>Tepidanaerobacteraceae</taxon>
        <taxon>Tepidanaerobacter</taxon>
    </lineage>
</organism>
<dbReference type="Gene3D" id="1.20.120.1220">
    <property type="match status" value="1"/>
</dbReference>
<keyword evidence="3" id="KW-0812">Transmembrane</keyword>
<evidence type="ECO:0000259" key="4">
    <source>
        <dbReference type="Pfam" id="PF01478"/>
    </source>
</evidence>
<keyword evidence="6" id="KW-1185">Reference proteome</keyword>
<feature type="transmembrane region" description="Helical" evidence="3">
    <location>
        <begin position="6"/>
        <end position="24"/>
    </location>
</feature>
<dbReference type="InterPro" id="IPR050882">
    <property type="entry name" value="Prepilin_peptidase/N-MTase"/>
</dbReference>
<proteinExistence type="inferred from homology"/>
<feature type="transmembrane region" description="Helical" evidence="3">
    <location>
        <begin position="155"/>
        <end position="188"/>
    </location>
</feature>
<dbReference type="AlphaFoldDB" id="A0A0U9HDU1"/>
<protein>
    <submittedName>
        <fullName evidence="5">Leader peptidase</fullName>
    </submittedName>
</protein>
<feature type="transmembrane region" description="Helical" evidence="3">
    <location>
        <begin position="73"/>
        <end position="92"/>
    </location>
</feature>
<dbReference type="PANTHER" id="PTHR30487">
    <property type="entry name" value="TYPE 4 PREPILIN-LIKE PROTEINS LEADER PEPTIDE-PROCESSING ENZYME"/>
    <property type="match status" value="1"/>
</dbReference>
<dbReference type="STRING" id="224999.GCA_001485475_00990"/>
<dbReference type="Proteomes" id="UP000062160">
    <property type="component" value="Unassembled WGS sequence"/>
</dbReference>
<feature type="domain" description="Prepilin type IV endopeptidase peptidase" evidence="4">
    <location>
        <begin position="80"/>
        <end position="183"/>
    </location>
</feature>
<feature type="transmembrane region" description="Helical" evidence="3">
    <location>
        <begin position="123"/>
        <end position="143"/>
    </location>
</feature>
<dbReference type="InterPro" id="IPR014032">
    <property type="entry name" value="Peptidase_A24A_bac"/>
</dbReference>
<name>A0A0U9HDU1_9FIRM</name>
<accession>A0A0U9HDU1</accession>
<feature type="transmembrane region" description="Helical" evidence="3">
    <location>
        <begin position="45"/>
        <end position="67"/>
    </location>
</feature>
<keyword evidence="3" id="KW-1133">Transmembrane helix</keyword>
<keyword evidence="3" id="KW-0472">Membrane</keyword>
<dbReference type="Pfam" id="PF01478">
    <property type="entry name" value="Peptidase_A24"/>
    <property type="match status" value="1"/>
</dbReference>
<feature type="transmembrane region" description="Helical" evidence="3">
    <location>
        <begin position="99"/>
        <end position="117"/>
    </location>
</feature>
<evidence type="ECO:0000256" key="3">
    <source>
        <dbReference type="SAM" id="Phobius"/>
    </source>
</evidence>
<dbReference type="GO" id="GO:0005886">
    <property type="term" value="C:plasma membrane"/>
    <property type="evidence" value="ECO:0007669"/>
    <property type="project" value="TreeGrafter"/>
</dbReference>
<dbReference type="GO" id="GO:0004190">
    <property type="term" value="F:aspartic-type endopeptidase activity"/>
    <property type="evidence" value="ECO:0007669"/>
    <property type="project" value="InterPro"/>
</dbReference>
<dbReference type="PRINTS" id="PR00864">
    <property type="entry name" value="PREPILNPTASE"/>
</dbReference>
<comment type="similarity">
    <text evidence="1 2">Belongs to the peptidase A24 family.</text>
</comment>
<dbReference type="GO" id="GO:0006465">
    <property type="term" value="P:signal peptide processing"/>
    <property type="evidence" value="ECO:0007669"/>
    <property type="project" value="TreeGrafter"/>
</dbReference>
<reference evidence="5" key="1">
    <citation type="journal article" date="2016" name="Genome Announc.">
        <title>Draft Genome Sequence of the Syntrophic Lactate-Degrading Bacterium Tepidanaerobacter syntrophicus JLT.</title>
        <authorList>
            <person name="Matsuura N."/>
            <person name="Ohashi A."/>
            <person name="Tourlousse D.M."/>
            <person name="Sekiguchi Y."/>
        </authorList>
    </citation>
    <scope>NUCLEOTIDE SEQUENCE [LARGE SCALE GENOMIC DNA]</scope>
    <source>
        <strain evidence="5">JL</strain>
    </source>
</reference>
<sequence>MDFFILILGLIAGGFVNTYIYFYQIHHNKSSPGTSSLFKGKCKKLSKGLGQIVLIELLCAALCLMAFCKFGLTFKFLSSIILLTVLAIAAFIDMEFQIIPDNIVLPAATAGILLHAFLGKEIFLYHLAGFAVGFGVIFLIAFFAKGGMGGGDVKLFGMVGLFLGARLTILALILSFILGSVISLILIVLKIKSIKDVIPFGPFIALASAISLFFGDKIILWFVLNKIF</sequence>
<dbReference type="EMBL" id="DF977000">
    <property type="protein sequence ID" value="GAQ24981.1"/>
    <property type="molecule type" value="Genomic_DNA"/>
</dbReference>
<dbReference type="RefSeq" id="WP_059032299.1">
    <property type="nucleotide sequence ID" value="NZ_DF977000.1"/>
</dbReference>
<dbReference type="InterPro" id="IPR000045">
    <property type="entry name" value="Prepilin_IV_endopep_pep"/>
</dbReference>
<feature type="transmembrane region" description="Helical" evidence="3">
    <location>
        <begin position="200"/>
        <end position="224"/>
    </location>
</feature>
<evidence type="ECO:0000256" key="2">
    <source>
        <dbReference type="RuleBase" id="RU003793"/>
    </source>
</evidence>